<feature type="transmembrane region" description="Helical" evidence="2">
    <location>
        <begin position="23"/>
        <end position="44"/>
    </location>
</feature>
<organism evidence="4 5">
    <name type="scientific">Rhodoglobus vestalii</name>
    <dbReference type="NCBI Taxonomy" id="193384"/>
    <lineage>
        <taxon>Bacteria</taxon>
        <taxon>Bacillati</taxon>
        <taxon>Actinomycetota</taxon>
        <taxon>Actinomycetes</taxon>
        <taxon>Micrococcales</taxon>
        <taxon>Microbacteriaceae</taxon>
        <taxon>Rhodoglobus</taxon>
    </lineage>
</organism>
<sequence length="467" mass="49226">MSHISTSRRSGHSRPGIRSFRQAFGWTVGVLLALCGVFLALGYLQGPKLSSAQLDADAVVSSADQTLRLFLNQSVAAVAVDAVTVEPAAAVSVTSEADLVSLTFDGPLEYNTAYTVTVDDVVSISGGSASTIDYSFTTGEPELYYLDRGEPTDEIVQTGLSGSARSVLFAGEGIQEFVPVGELLAVTTASADRIGTLQLVNPQTGITERVLLPEVGEVADLDASRSGSTLGFTISSVDRGPNETISHTLYTVDVDRGRDVVAVAGIDGEPMRVLGWQFIPGTSNIVALTTDTTVVRVDLASGDVVPLGQYFEFDRVSADGTHVVLTDPRGSAAVSLSDGSETRLFPSPIDDEQPFLGQADVDATGALIAKMVLVGQTAGTFSSVLAYDDGDVSRVLYQTVDDKGAILDFRVSPNGQFVAVEVHPNFSVFDSDEYVMAARPRSVTTYIVEVATGAVTRSVEGFGAVWR</sequence>
<reference evidence="4 5" key="1">
    <citation type="submission" date="2019-06" db="EMBL/GenBank/DDBJ databases">
        <title>Sequencing the genomes of 1000 actinobacteria strains.</title>
        <authorList>
            <person name="Klenk H.-P."/>
        </authorList>
    </citation>
    <scope>NUCLEOTIDE SEQUENCE [LARGE SCALE GENOMIC DNA]</scope>
    <source>
        <strain evidence="4 5">DSM 21947</strain>
    </source>
</reference>
<dbReference type="EMBL" id="VFRA01000001">
    <property type="protein sequence ID" value="TQO21040.1"/>
    <property type="molecule type" value="Genomic_DNA"/>
</dbReference>
<name>A0A8H2PYA4_9MICO</name>
<comment type="caution">
    <text evidence="4">The sequence shown here is derived from an EMBL/GenBank/DDBJ whole genome shotgun (WGS) entry which is preliminary data.</text>
</comment>
<keyword evidence="2" id="KW-0812">Transmembrane</keyword>
<accession>A0A8H2PYA4</accession>
<keyword evidence="1" id="KW-0732">Signal</keyword>
<gene>
    <name evidence="4" type="ORF">FB472_2708</name>
</gene>
<keyword evidence="2" id="KW-1133">Transmembrane helix</keyword>
<keyword evidence="5" id="KW-1185">Reference proteome</keyword>
<dbReference type="SUPFAM" id="SSF82171">
    <property type="entry name" value="DPP6 N-terminal domain-like"/>
    <property type="match status" value="1"/>
</dbReference>
<evidence type="ECO:0000256" key="1">
    <source>
        <dbReference type="ARBA" id="ARBA00022729"/>
    </source>
</evidence>
<dbReference type="AlphaFoldDB" id="A0A8H2PYA4"/>
<dbReference type="InterPro" id="IPR032812">
    <property type="entry name" value="SbsA_Ig"/>
</dbReference>
<evidence type="ECO:0000259" key="3">
    <source>
        <dbReference type="Pfam" id="PF13205"/>
    </source>
</evidence>
<evidence type="ECO:0000313" key="5">
    <source>
        <dbReference type="Proteomes" id="UP000316560"/>
    </source>
</evidence>
<dbReference type="Pfam" id="PF13205">
    <property type="entry name" value="Big_5"/>
    <property type="match status" value="1"/>
</dbReference>
<dbReference type="InterPro" id="IPR015943">
    <property type="entry name" value="WD40/YVTN_repeat-like_dom_sf"/>
</dbReference>
<proteinExistence type="predicted"/>
<protein>
    <recommendedName>
        <fullName evidence="3">SbsA Ig-like domain-containing protein</fullName>
    </recommendedName>
</protein>
<evidence type="ECO:0000256" key="2">
    <source>
        <dbReference type="SAM" id="Phobius"/>
    </source>
</evidence>
<dbReference type="Proteomes" id="UP000316560">
    <property type="component" value="Unassembled WGS sequence"/>
</dbReference>
<evidence type="ECO:0000313" key="4">
    <source>
        <dbReference type="EMBL" id="TQO21040.1"/>
    </source>
</evidence>
<dbReference type="RefSeq" id="WP_246078231.1">
    <property type="nucleotide sequence ID" value="NZ_VFRA01000001.1"/>
</dbReference>
<keyword evidence="2" id="KW-0472">Membrane</keyword>
<feature type="domain" description="SbsA Ig-like" evidence="3">
    <location>
        <begin position="47"/>
        <end position="138"/>
    </location>
</feature>
<dbReference type="Gene3D" id="2.130.10.10">
    <property type="entry name" value="YVTN repeat-like/Quinoprotein amine dehydrogenase"/>
    <property type="match status" value="1"/>
</dbReference>